<comment type="caution">
    <text evidence="7">The sequence shown here is derived from an EMBL/GenBank/DDBJ whole genome shotgun (WGS) entry which is preliminary data.</text>
</comment>
<dbReference type="GO" id="GO:0046983">
    <property type="term" value="F:protein dimerization activity"/>
    <property type="evidence" value="ECO:0007669"/>
    <property type="project" value="InterPro"/>
</dbReference>
<dbReference type="InterPro" id="IPR011598">
    <property type="entry name" value="bHLH_dom"/>
</dbReference>
<dbReference type="SMART" id="SM00353">
    <property type="entry name" value="HLH"/>
    <property type="match status" value="1"/>
</dbReference>
<dbReference type="Gene3D" id="4.10.280.10">
    <property type="entry name" value="Helix-loop-helix DNA-binding domain"/>
    <property type="match status" value="1"/>
</dbReference>
<evidence type="ECO:0000256" key="4">
    <source>
        <dbReference type="ARBA" id="ARBA00023242"/>
    </source>
</evidence>
<dbReference type="AlphaFoldDB" id="A0A8X9AEE4"/>
<dbReference type="SUPFAM" id="SSF47459">
    <property type="entry name" value="HLH, helix-loop-helix DNA-binding domain"/>
    <property type="match status" value="1"/>
</dbReference>
<evidence type="ECO:0000256" key="3">
    <source>
        <dbReference type="ARBA" id="ARBA00023163"/>
    </source>
</evidence>
<evidence type="ECO:0000256" key="1">
    <source>
        <dbReference type="ARBA" id="ARBA00004123"/>
    </source>
</evidence>
<dbReference type="GO" id="GO:0003700">
    <property type="term" value="F:DNA-binding transcription factor activity"/>
    <property type="evidence" value="ECO:0007669"/>
    <property type="project" value="TreeGrafter"/>
</dbReference>
<comment type="subcellular location">
    <subcellularLocation>
        <location evidence="1">Nucleus</location>
    </subcellularLocation>
</comment>
<dbReference type="FunFam" id="4.10.280.10:FF:000002">
    <property type="entry name" value="Basic helix-loop-helix transcription factor"/>
    <property type="match status" value="1"/>
</dbReference>
<feature type="region of interest" description="Disordered" evidence="5">
    <location>
        <begin position="1"/>
        <end position="31"/>
    </location>
</feature>
<gene>
    <name evidence="7" type="ORF">SASPL_103008</name>
</gene>
<dbReference type="CDD" id="cd18919">
    <property type="entry name" value="bHLH_AtBPE_like"/>
    <property type="match status" value="1"/>
</dbReference>
<sequence>MGSEGSGGRVFQHRGGGRDMNSGIGGTNSASDKVSGVTMCSESMFYGSNWDPIVSLGQSGDFGNSNIVSQSEFANNPLVLENQTMCGSLAQFPSDSGLVDLVPRIPGFGSGSFSEMATSFGHNSDSPNFSKGVSQDHCPNSDGGILGASPYGKRKREVQQRASPKSGEEEQHKDPSGDTSKEDDEMKQKFEKGISRGKQAVKQAKDDQSGAEPSKDDYIHVRAKRGQATNSHSLAERVRREKISERMRLLQELVPGCNKITGKAMMLDEIINYVQSLQQQVEFLSMKLATVNPELNMDIDRILSKDILHLRGGNTTPLGVNPGLSPSFPFPPYPQGAFNNAPGTGPPFHSLSQHIWNTELQGLLQMGFDPDPSGSMGPNGNYNRSITFLDAIQTSVLCQFRVVIIVFFRVVENGAIKVRA</sequence>
<feature type="region of interest" description="Disordered" evidence="5">
    <location>
        <begin position="124"/>
        <end position="218"/>
    </location>
</feature>
<dbReference type="InterPro" id="IPR036638">
    <property type="entry name" value="HLH_DNA-bd_sf"/>
</dbReference>
<evidence type="ECO:0000313" key="8">
    <source>
        <dbReference type="Proteomes" id="UP000298416"/>
    </source>
</evidence>
<reference evidence="7" key="1">
    <citation type="submission" date="2018-01" db="EMBL/GenBank/DDBJ databases">
        <authorList>
            <person name="Mao J.F."/>
        </authorList>
    </citation>
    <scope>NUCLEOTIDE SEQUENCE</scope>
    <source>
        <strain evidence="7">Huo1</strain>
        <tissue evidence="7">Leaf</tissue>
    </source>
</reference>
<feature type="domain" description="BHLH" evidence="6">
    <location>
        <begin position="227"/>
        <end position="277"/>
    </location>
</feature>
<evidence type="ECO:0000313" key="7">
    <source>
        <dbReference type="EMBL" id="KAG6438074.1"/>
    </source>
</evidence>
<organism evidence="7">
    <name type="scientific">Salvia splendens</name>
    <name type="common">Scarlet sage</name>
    <dbReference type="NCBI Taxonomy" id="180675"/>
    <lineage>
        <taxon>Eukaryota</taxon>
        <taxon>Viridiplantae</taxon>
        <taxon>Streptophyta</taxon>
        <taxon>Embryophyta</taxon>
        <taxon>Tracheophyta</taxon>
        <taxon>Spermatophyta</taxon>
        <taxon>Magnoliopsida</taxon>
        <taxon>eudicotyledons</taxon>
        <taxon>Gunneridae</taxon>
        <taxon>Pentapetalae</taxon>
        <taxon>asterids</taxon>
        <taxon>lamiids</taxon>
        <taxon>Lamiales</taxon>
        <taxon>Lamiaceae</taxon>
        <taxon>Nepetoideae</taxon>
        <taxon>Mentheae</taxon>
        <taxon>Salviinae</taxon>
        <taxon>Salvia</taxon>
        <taxon>Salvia subgen. Calosphace</taxon>
        <taxon>core Calosphace</taxon>
    </lineage>
</organism>
<feature type="compositionally biased region" description="Basic and acidic residues" evidence="5">
    <location>
        <begin position="203"/>
        <end position="218"/>
    </location>
</feature>
<protein>
    <recommendedName>
        <fullName evidence="6">BHLH domain-containing protein</fullName>
    </recommendedName>
</protein>
<dbReference type="Pfam" id="PF00010">
    <property type="entry name" value="HLH"/>
    <property type="match status" value="1"/>
</dbReference>
<dbReference type="EMBL" id="PNBA02000001">
    <property type="protein sequence ID" value="KAG6438074.1"/>
    <property type="molecule type" value="Genomic_DNA"/>
</dbReference>
<evidence type="ECO:0000259" key="6">
    <source>
        <dbReference type="PROSITE" id="PS50888"/>
    </source>
</evidence>
<keyword evidence="8" id="KW-1185">Reference proteome</keyword>
<name>A0A8X9AEE4_SALSN</name>
<dbReference type="PROSITE" id="PS50888">
    <property type="entry name" value="BHLH"/>
    <property type="match status" value="1"/>
</dbReference>
<dbReference type="InterPro" id="IPR024097">
    <property type="entry name" value="bHLH_ZIP_TF"/>
</dbReference>
<keyword evidence="3" id="KW-0804">Transcription</keyword>
<feature type="compositionally biased region" description="Basic and acidic residues" evidence="5">
    <location>
        <begin position="166"/>
        <end position="194"/>
    </location>
</feature>
<reference evidence="7" key="2">
    <citation type="submission" date="2020-08" db="EMBL/GenBank/DDBJ databases">
        <title>Plant Genome Project.</title>
        <authorList>
            <person name="Zhang R.-G."/>
        </authorList>
    </citation>
    <scope>NUCLEOTIDE SEQUENCE</scope>
    <source>
        <strain evidence="7">Huo1</strain>
        <tissue evidence="7">Leaf</tissue>
    </source>
</reference>
<keyword evidence="4" id="KW-0539">Nucleus</keyword>
<keyword evidence="2" id="KW-0805">Transcription regulation</keyword>
<accession>A0A8X9AEE4</accession>
<evidence type="ECO:0000256" key="5">
    <source>
        <dbReference type="SAM" id="MobiDB-lite"/>
    </source>
</evidence>
<dbReference type="Proteomes" id="UP000298416">
    <property type="component" value="Unassembled WGS sequence"/>
</dbReference>
<proteinExistence type="predicted"/>
<feature type="compositionally biased region" description="Polar residues" evidence="5">
    <location>
        <begin position="124"/>
        <end position="133"/>
    </location>
</feature>
<dbReference type="GO" id="GO:0005634">
    <property type="term" value="C:nucleus"/>
    <property type="evidence" value="ECO:0007669"/>
    <property type="project" value="UniProtKB-SubCell"/>
</dbReference>
<evidence type="ECO:0000256" key="2">
    <source>
        <dbReference type="ARBA" id="ARBA00023015"/>
    </source>
</evidence>
<dbReference type="PANTHER" id="PTHR12565:SF312">
    <property type="entry name" value="TRANSCRIPTION FACTOR BHLH74"/>
    <property type="match status" value="1"/>
</dbReference>
<dbReference type="PANTHER" id="PTHR12565">
    <property type="entry name" value="STEROL REGULATORY ELEMENT-BINDING PROTEIN"/>
    <property type="match status" value="1"/>
</dbReference>